<accession>I3SYV5</accession>
<evidence type="ECO:0000313" key="1">
    <source>
        <dbReference type="EMBL" id="AFK45447.1"/>
    </source>
</evidence>
<dbReference type="InterPro" id="IPR045166">
    <property type="entry name" value="Spp2-like"/>
</dbReference>
<dbReference type="PANTHER" id="PTHR15818:SF2">
    <property type="entry name" value="G-PATCH DOMAIN AND KOW MOTIFS-CONTAINING PROTEIN"/>
    <property type="match status" value="1"/>
</dbReference>
<organism evidence="1">
    <name type="scientific">Lotus japonicus</name>
    <name type="common">Lotus corniculatus var. japonicus</name>
    <dbReference type="NCBI Taxonomy" id="34305"/>
    <lineage>
        <taxon>Eukaryota</taxon>
        <taxon>Viridiplantae</taxon>
        <taxon>Streptophyta</taxon>
        <taxon>Embryophyta</taxon>
        <taxon>Tracheophyta</taxon>
        <taxon>Spermatophyta</taxon>
        <taxon>Magnoliopsida</taxon>
        <taxon>eudicotyledons</taxon>
        <taxon>Gunneridae</taxon>
        <taxon>Pentapetalae</taxon>
        <taxon>rosids</taxon>
        <taxon>fabids</taxon>
        <taxon>Fabales</taxon>
        <taxon>Fabaceae</taxon>
        <taxon>Papilionoideae</taxon>
        <taxon>50 kb inversion clade</taxon>
        <taxon>NPAAA clade</taxon>
        <taxon>Hologalegina</taxon>
        <taxon>robinioid clade</taxon>
        <taxon>Loteae</taxon>
        <taxon>Lotus</taxon>
    </lineage>
</organism>
<dbReference type="EMBL" id="BT145653">
    <property type="protein sequence ID" value="AFK45447.1"/>
    <property type="molecule type" value="mRNA"/>
</dbReference>
<name>I3SYV5_LOTJA</name>
<dbReference type="AlphaFoldDB" id="I3SYV5"/>
<sequence>MRGDRGREEQGKKQASWLTSHIRVRVVSRDLKGGRLYLKKGEILDVVGPATCDLSLDDSREIIQGVSQDLLETVIPRRGGPVLVLSGKHKGAFGSLVEKDLDREIAIVRDADTHELLKVKLEQVAEYMGDPSLLGH</sequence>
<dbReference type="PANTHER" id="PTHR15818">
    <property type="entry name" value="G PATCH AND KOW-CONTAINING"/>
    <property type="match status" value="1"/>
</dbReference>
<dbReference type="GO" id="GO:0005681">
    <property type="term" value="C:spliceosomal complex"/>
    <property type="evidence" value="ECO:0007669"/>
    <property type="project" value="TreeGrafter"/>
</dbReference>
<dbReference type="Pfam" id="PF25088">
    <property type="entry name" value="GPKOW_C"/>
    <property type="match status" value="1"/>
</dbReference>
<dbReference type="GO" id="GO:0000398">
    <property type="term" value="P:mRNA splicing, via spliceosome"/>
    <property type="evidence" value="ECO:0007669"/>
    <property type="project" value="InterPro"/>
</dbReference>
<reference evidence="1" key="1">
    <citation type="submission" date="2012-05" db="EMBL/GenBank/DDBJ databases">
        <authorList>
            <person name="Krishnakumar V."/>
            <person name="Cheung F."/>
            <person name="Xiao Y."/>
            <person name="Chan A."/>
            <person name="Moskal W.A."/>
            <person name="Town C.D."/>
        </authorList>
    </citation>
    <scope>NUCLEOTIDE SEQUENCE</scope>
</reference>
<evidence type="ECO:0008006" key="2">
    <source>
        <dbReference type="Google" id="ProtNLM"/>
    </source>
</evidence>
<dbReference type="Gene3D" id="2.30.30.140">
    <property type="match status" value="1"/>
</dbReference>
<protein>
    <recommendedName>
        <fullName evidence="2">KOW domain-containing protein</fullName>
    </recommendedName>
</protein>
<proteinExistence type="evidence at transcript level"/>